<accession>A0ABX8ELC1</accession>
<evidence type="ECO:0000313" key="4">
    <source>
        <dbReference type="Proteomes" id="UP000679307"/>
    </source>
</evidence>
<dbReference type="PRINTS" id="PR00412">
    <property type="entry name" value="EPOXHYDRLASE"/>
</dbReference>
<dbReference type="EC" id="3.3.2.10" evidence="3"/>
<feature type="domain" description="AB hydrolase-1" evidence="2">
    <location>
        <begin position="33"/>
        <end position="269"/>
    </location>
</feature>
<name>A0ABX8ELC1_9ACTN</name>
<gene>
    <name evidence="3" type="primary">ephA_1</name>
    <name evidence="3" type="ORF">ENKNEFLB_02258</name>
</gene>
<organism evidence="3 4">
    <name type="scientific">Nocardioides aquaticus</name>
    <dbReference type="NCBI Taxonomy" id="160826"/>
    <lineage>
        <taxon>Bacteria</taxon>
        <taxon>Bacillati</taxon>
        <taxon>Actinomycetota</taxon>
        <taxon>Actinomycetes</taxon>
        <taxon>Propionibacteriales</taxon>
        <taxon>Nocardioidaceae</taxon>
        <taxon>Nocardioides</taxon>
    </lineage>
</organism>
<keyword evidence="1 3" id="KW-0378">Hydrolase</keyword>
<dbReference type="InterPro" id="IPR029058">
    <property type="entry name" value="AB_hydrolase_fold"/>
</dbReference>
<dbReference type="GO" id="GO:0004301">
    <property type="term" value="F:epoxide hydrolase activity"/>
    <property type="evidence" value="ECO:0007669"/>
    <property type="project" value="UniProtKB-EC"/>
</dbReference>
<protein>
    <submittedName>
        <fullName evidence="3">Epoxide hydrolase A</fullName>
        <ecNumber evidence="3">3.3.2.10</ecNumber>
    </submittedName>
</protein>
<dbReference type="PRINTS" id="PR00111">
    <property type="entry name" value="ABHYDROLASE"/>
</dbReference>
<proteinExistence type="predicted"/>
<dbReference type="Proteomes" id="UP000679307">
    <property type="component" value="Chromosome"/>
</dbReference>
<sequence>MSETTTDPWQHTRVERDGLVLDVRTAGPEDGEPVVLLHGFPQTSRSFTALARILAAAPVRLLAPDQRGYSPGARPRDVAAYALEELVADALAVVEATGHASAHVVGHDWGSQVAWAVAGRHPERVRSLLAVSIPHPAAYGTALRTDSDQQSRSAYLQDFRAPAPGPEGALLADDAAALRSLWGAAVPAAEQEADLAQLRDGALEGGLNWYRAMRRDIADTPASAVPTTFVWGEDDAFAGAAAAHACGDHVRADYRFVSLPGVGHWVPDQAPQVLADELLARLASAR</sequence>
<keyword evidence="4" id="KW-1185">Reference proteome</keyword>
<evidence type="ECO:0000259" key="2">
    <source>
        <dbReference type="Pfam" id="PF00561"/>
    </source>
</evidence>
<evidence type="ECO:0000256" key="1">
    <source>
        <dbReference type="ARBA" id="ARBA00022801"/>
    </source>
</evidence>
<reference evidence="3 4" key="1">
    <citation type="submission" date="2021-05" db="EMBL/GenBank/DDBJ databases">
        <title>Complete genome of Nocardioides aquaticus KCTC 9944T isolated from meromictic and hypersaline Ekho Lake, Antarctica.</title>
        <authorList>
            <person name="Hwang K."/>
            <person name="Kim K.M."/>
            <person name="Choe H."/>
        </authorList>
    </citation>
    <scope>NUCLEOTIDE SEQUENCE [LARGE SCALE GENOMIC DNA]</scope>
    <source>
        <strain evidence="3 4">KCTC 9944</strain>
    </source>
</reference>
<dbReference type="InterPro" id="IPR000639">
    <property type="entry name" value="Epox_hydrolase-like"/>
</dbReference>
<dbReference type="Gene3D" id="3.40.50.1820">
    <property type="entry name" value="alpha/beta hydrolase"/>
    <property type="match status" value="1"/>
</dbReference>
<dbReference type="Pfam" id="PF00561">
    <property type="entry name" value="Abhydrolase_1"/>
    <property type="match status" value="1"/>
</dbReference>
<dbReference type="EMBL" id="CP075371">
    <property type="protein sequence ID" value="QVT79868.1"/>
    <property type="molecule type" value="Genomic_DNA"/>
</dbReference>
<dbReference type="RefSeq" id="WP_214055511.1">
    <property type="nucleotide sequence ID" value="NZ_BAAAHS010000095.1"/>
</dbReference>
<dbReference type="PANTHER" id="PTHR43329">
    <property type="entry name" value="EPOXIDE HYDROLASE"/>
    <property type="match status" value="1"/>
</dbReference>
<dbReference type="InterPro" id="IPR000073">
    <property type="entry name" value="AB_hydrolase_1"/>
</dbReference>
<dbReference type="SUPFAM" id="SSF53474">
    <property type="entry name" value="alpha/beta-Hydrolases"/>
    <property type="match status" value="1"/>
</dbReference>
<evidence type="ECO:0000313" key="3">
    <source>
        <dbReference type="EMBL" id="QVT79868.1"/>
    </source>
</evidence>